<evidence type="ECO:0000313" key="2">
    <source>
        <dbReference type="RefSeq" id="XP_065658061.1"/>
    </source>
</evidence>
<dbReference type="PANTHER" id="PTHR33395">
    <property type="entry name" value="TRANSCRIPTASE, PUTATIVE-RELATED-RELATED"/>
    <property type="match status" value="1"/>
</dbReference>
<dbReference type="GeneID" id="136082577"/>
<name>A0ABM4C8X1_HYDVU</name>
<evidence type="ECO:0000313" key="1">
    <source>
        <dbReference type="Proteomes" id="UP001652625"/>
    </source>
</evidence>
<sequence>MVVDGLHPRVFKNCSEAFLISITLIFKQSIVTRSVLVLWRPSKITPIFKKDCKLKASDYRPVSLTSVPFKIMEGILYDHVIKHCLEDNLLTQNRHGFIPNKSCVTNLLET</sequence>
<accession>A0ABM4C8X1</accession>
<organism evidence="1 2">
    <name type="scientific">Hydra vulgaris</name>
    <name type="common">Hydra</name>
    <name type="synonym">Hydra attenuata</name>
    <dbReference type="NCBI Taxonomy" id="6087"/>
    <lineage>
        <taxon>Eukaryota</taxon>
        <taxon>Metazoa</taxon>
        <taxon>Cnidaria</taxon>
        <taxon>Hydrozoa</taxon>
        <taxon>Hydroidolina</taxon>
        <taxon>Anthoathecata</taxon>
        <taxon>Aplanulata</taxon>
        <taxon>Hydridae</taxon>
        <taxon>Hydra</taxon>
    </lineage>
</organism>
<gene>
    <name evidence="2" type="primary">LOC136082577</name>
</gene>
<reference evidence="2" key="1">
    <citation type="submission" date="2025-08" db="UniProtKB">
        <authorList>
            <consortium name="RefSeq"/>
        </authorList>
    </citation>
    <scope>IDENTIFICATION</scope>
</reference>
<keyword evidence="1" id="KW-1185">Reference proteome</keyword>
<dbReference type="RefSeq" id="XP_065658061.1">
    <property type="nucleotide sequence ID" value="XM_065801989.1"/>
</dbReference>
<dbReference type="Proteomes" id="UP001652625">
    <property type="component" value="Chromosome 07"/>
</dbReference>
<protein>
    <submittedName>
        <fullName evidence="2">Uncharacterized protein LOC136082577</fullName>
    </submittedName>
</protein>
<proteinExistence type="predicted"/>
<dbReference type="PANTHER" id="PTHR33395:SF22">
    <property type="entry name" value="REVERSE TRANSCRIPTASE DOMAIN-CONTAINING PROTEIN"/>
    <property type="match status" value="1"/>
</dbReference>